<organism evidence="2 3">
    <name type="scientific">Effrenium voratum</name>
    <dbReference type="NCBI Taxonomy" id="2562239"/>
    <lineage>
        <taxon>Eukaryota</taxon>
        <taxon>Sar</taxon>
        <taxon>Alveolata</taxon>
        <taxon>Dinophyceae</taxon>
        <taxon>Suessiales</taxon>
        <taxon>Symbiodiniaceae</taxon>
        <taxon>Effrenium</taxon>
    </lineage>
</organism>
<dbReference type="EMBL" id="CAUJNA010000524">
    <property type="protein sequence ID" value="CAJ1378265.1"/>
    <property type="molecule type" value="Genomic_DNA"/>
</dbReference>
<protein>
    <submittedName>
        <fullName evidence="2">Uncharacterized protein</fullName>
    </submittedName>
</protein>
<sequence>MACDRKYGMHDCKVPFRFILLQLLIRFRLPAAWVLSSEGDSCDTACTGLGKTCDASRMNLVTSEYQMTYAIAQGGLTACDFYTVDADSYATAQPYKLVIDSNSQLPTFCFPGTATSDCTIGVQYLSRLCCCIAGGDDSAVVCPVPTTTSTTQTTTSQTTTSQTVTTSTATTVSITTTTLTTTTISTTTVTTETDTTTTQTQTTQTTTSETVSTTTFETSTVTVTTQTTTSATFTSSTATTITTTSSTVTTTLLASAVLVADVARGDTVIVIDSAVGFSLNDIAQLKGAFGVTDYVEIISKGTTTIGSRRLAVYDTLTVSPPVENDYVAGDAVVNRGPAAFFTGGDPVTYFGGQKWKFWMPLHEELLLLATPDVRLYGSVFPGPELGQQWFGDFLVAFPDDTPIAKVRIRAASNRTSPARRCGSPRFEALEIYLGKDTMPLKDMRHLEYTAGKSIRFEINCRNQAARTEYMYFETPSLVFVITSSHAGVEFPENPELAFKYMHLDFIVMEAIRSQTFSGILPEIWDVRPRSPFVSAMLQPPEPPMVCEADWLTPELRMVESADLGMHKAAVGG</sequence>
<dbReference type="AlphaFoldDB" id="A0AA36I0T0"/>
<comment type="caution">
    <text evidence="2">The sequence shown here is derived from an EMBL/GenBank/DDBJ whole genome shotgun (WGS) entry which is preliminary data.</text>
</comment>
<proteinExistence type="predicted"/>
<feature type="chain" id="PRO_5041321115" evidence="1">
    <location>
        <begin position="33"/>
        <end position="572"/>
    </location>
</feature>
<gene>
    <name evidence="2" type="ORF">EVOR1521_LOCUS6848</name>
</gene>
<reference evidence="2" key="1">
    <citation type="submission" date="2023-08" db="EMBL/GenBank/DDBJ databases">
        <authorList>
            <person name="Chen Y."/>
            <person name="Shah S."/>
            <person name="Dougan E. K."/>
            <person name="Thang M."/>
            <person name="Chan C."/>
        </authorList>
    </citation>
    <scope>NUCLEOTIDE SEQUENCE</scope>
</reference>
<feature type="signal peptide" evidence="1">
    <location>
        <begin position="1"/>
        <end position="32"/>
    </location>
</feature>
<evidence type="ECO:0000313" key="3">
    <source>
        <dbReference type="Proteomes" id="UP001178507"/>
    </source>
</evidence>
<evidence type="ECO:0000256" key="1">
    <source>
        <dbReference type="SAM" id="SignalP"/>
    </source>
</evidence>
<keyword evidence="1" id="KW-0732">Signal</keyword>
<dbReference type="Proteomes" id="UP001178507">
    <property type="component" value="Unassembled WGS sequence"/>
</dbReference>
<accession>A0AA36I0T0</accession>
<evidence type="ECO:0000313" key="2">
    <source>
        <dbReference type="EMBL" id="CAJ1378265.1"/>
    </source>
</evidence>
<keyword evidence="3" id="KW-1185">Reference proteome</keyword>
<name>A0AA36I0T0_9DINO</name>